<sequence>MFIIDGHNLLHSIQKVDESSESISDVKLCWIVGRYLKQIDQRGAIIFDGTGPRDKGGFDNISNLEVFFAGLGTDADTVIEDKIGANTAPRRLTIVSSDRRLRKAAWARKAISVKSEVFWNSVQKQLSRKKTIKEPAAKRRGLSDGETKQWLEFFGLEQ</sequence>
<dbReference type="InterPro" id="IPR010298">
    <property type="entry name" value="YacP-like"/>
</dbReference>
<proteinExistence type="predicted"/>
<evidence type="ECO:0000313" key="1">
    <source>
        <dbReference type="EMBL" id="GAF67293.1"/>
    </source>
</evidence>
<dbReference type="Pfam" id="PF05991">
    <property type="entry name" value="NYN_YacP"/>
    <property type="match status" value="1"/>
</dbReference>
<protein>
    <recommendedName>
        <fullName evidence="2">YacP-like NYN domain protein</fullName>
    </recommendedName>
</protein>
<reference evidence="1" key="1">
    <citation type="journal article" date="2014" name="Front. Microbiol.">
        <title>High frequency of phylogenetically diverse reductive dehalogenase-homologous genes in deep subseafloor sedimentary metagenomes.</title>
        <authorList>
            <person name="Kawai M."/>
            <person name="Futagami T."/>
            <person name="Toyoda A."/>
            <person name="Takaki Y."/>
            <person name="Nishi S."/>
            <person name="Hori S."/>
            <person name="Arai W."/>
            <person name="Tsubouchi T."/>
            <person name="Morono Y."/>
            <person name="Uchiyama I."/>
            <person name="Ito T."/>
            <person name="Fujiyama A."/>
            <person name="Inagaki F."/>
            <person name="Takami H."/>
        </authorList>
    </citation>
    <scope>NUCLEOTIDE SEQUENCE</scope>
    <source>
        <strain evidence="1">Expedition CK06-06</strain>
    </source>
</reference>
<gene>
    <name evidence="1" type="ORF">S01H1_14461</name>
</gene>
<dbReference type="EMBL" id="BARS01007525">
    <property type="protein sequence ID" value="GAF67293.1"/>
    <property type="molecule type" value="Genomic_DNA"/>
</dbReference>
<accession>X0REV3</accession>
<evidence type="ECO:0008006" key="2">
    <source>
        <dbReference type="Google" id="ProtNLM"/>
    </source>
</evidence>
<organism evidence="1">
    <name type="scientific">marine sediment metagenome</name>
    <dbReference type="NCBI Taxonomy" id="412755"/>
    <lineage>
        <taxon>unclassified sequences</taxon>
        <taxon>metagenomes</taxon>
        <taxon>ecological metagenomes</taxon>
    </lineage>
</organism>
<dbReference type="AlphaFoldDB" id="X0REV3"/>
<comment type="caution">
    <text evidence="1">The sequence shown here is derived from an EMBL/GenBank/DDBJ whole genome shotgun (WGS) entry which is preliminary data.</text>
</comment>
<name>X0REV3_9ZZZZ</name>